<dbReference type="Gene3D" id="3.40.50.970">
    <property type="match status" value="1"/>
</dbReference>
<dbReference type="InterPro" id="IPR050642">
    <property type="entry name" value="PDH_E1_Alpha_Subunit"/>
</dbReference>
<accession>A0A4R1BN29</accession>
<dbReference type="OrthoDB" id="9766715at2"/>
<feature type="domain" description="Dehydrogenase E1 component" evidence="4">
    <location>
        <begin position="3"/>
        <end position="296"/>
    </location>
</feature>
<dbReference type="EMBL" id="SKBU01000009">
    <property type="protein sequence ID" value="TCJ18913.1"/>
    <property type="molecule type" value="Genomic_DNA"/>
</dbReference>
<keyword evidence="3" id="KW-0786">Thiamine pyrophosphate</keyword>
<evidence type="ECO:0000256" key="3">
    <source>
        <dbReference type="ARBA" id="ARBA00023052"/>
    </source>
</evidence>
<gene>
    <name evidence="5" type="ORF">E0L93_05200</name>
</gene>
<dbReference type="InterPro" id="IPR001017">
    <property type="entry name" value="DH_E1"/>
</dbReference>
<dbReference type="PANTHER" id="PTHR11516">
    <property type="entry name" value="PYRUVATE DEHYDROGENASE E1 COMPONENT, ALPHA SUBUNIT BACTERIAL AND ORGANELLAR"/>
    <property type="match status" value="1"/>
</dbReference>
<evidence type="ECO:0000256" key="2">
    <source>
        <dbReference type="ARBA" id="ARBA00023002"/>
    </source>
</evidence>
<evidence type="ECO:0000313" key="6">
    <source>
        <dbReference type="Proteomes" id="UP000295244"/>
    </source>
</evidence>
<protein>
    <submittedName>
        <fullName evidence="5">Thiamine pyrophosphate-dependent dehydrogenase E1 component subunit alpha</fullName>
    </submittedName>
</protein>
<evidence type="ECO:0000313" key="5">
    <source>
        <dbReference type="EMBL" id="TCJ18913.1"/>
    </source>
</evidence>
<evidence type="ECO:0000259" key="4">
    <source>
        <dbReference type="Pfam" id="PF00676"/>
    </source>
</evidence>
<comment type="caution">
    <text evidence="5">The sequence shown here is derived from an EMBL/GenBank/DDBJ whole genome shotgun (WGS) entry which is preliminary data.</text>
</comment>
<sequence>MLLIRAFDEKVNDLYAEGRVHGTAHFYVGQEAVAVGAVAALKEGDVITSTHRGHGHAIAFGLDVDRMAAELLGKATGYCRGKGGSMHIADVSAGMLGANGIVGGSMGIACGAGWAFKRRGQDRAALCFFGDGAVQEGISSETFNLAAIWKLPVVFLCENNQYAMSLSVRKAFAVEPISGRAAAYGMPGETVDGMDLEEVYRAAAAALKRARDGEGPTLIETVTYRYLGHSKSDANLYRTREEIRQWREMDPIERFAGKLQEEGALAENELQEMESRAYRRIDEAFEKAAKEPEPELKSALEDVYA</sequence>
<proteinExistence type="predicted"/>
<dbReference type="Proteomes" id="UP000295244">
    <property type="component" value="Unassembled WGS sequence"/>
</dbReference>
<dbReference type="GO" id="GO:0000287">
    <property type="term" value="F:magnesium ion binding"/>
    <property type="evidence" value="ECO:0007669"/>
    <property type="project" value="UniProtKB-ARBA"/>
</dbReference>
<keyword evidence="6" id="KW-1185">Reference proteome</keyword>
<dbReference type="GO" id="GO:0004739">
    <property type="term" value="F:pyruvate dehydrogenase (acetyl-transferring) activity"/>
    <property type="evidence" value="ECO:0007669"/>
    <property type="project" value="TreeGrafter"/>
</dbReference>
<dbReference type="InterPro" id="IPR029061">
    <property type="entry name" value="THDP-binding"/>
</dbReference>
<dbReference type="CDD" id="cd02000">
    <property type="entry name" value="TPP_E1_PDC_ADC_BCADC"/>
    <property type="match status" value="1"/>
</dbReference>
<keyword evidence="2" id="KW-0560">Oxidoreductase</keyword>
<comment type="cofactor">
    <cofactor evidence="1">
        <name>thiamine diphosphate</name>
        <dbReference type="ChEBI" id="CHEBI:58937"/>
    </cofactor>
</comment>
<reference evidence="5 6" key="1">
    <citation type="submission" date="2019-03" db="EMBL/GenBank/DDBJ databases">
        <title>Whole genome sequence of a novel Rubrobacter taiwanensis strain, isolated from Yellowstone National Park.</title>
        <authorList>
            <person name="Freed S."/>
            <person name="Ramaley R.F."/>
            <person name="Kyndt J.A."/>
        </authorList>
    </citation>
    <scope>NUCLEOTIDE SEQUENCE [LARGE SCALE GENOMIC DNA]</scope>
    <source>
        <strain evidence="5 6">Yellowstone</strain>
    </source>
</reference>
<dbReference type="GO" id="GO:0006086">
    <property type="term" value="P:pyruvate decarboxylation to acetyl-CoA"/>
    <property type="evidence" value="ECO:0007669"/>
    <property type="project" value="TreeGrafter"/>
</dbReference>
<dbReference type="SUPFAM" id="SSF52518">
    <property type="entry name" value="Thiamin diphosphate-binding fold (THDP-binding)"/>
    <property type="match status" value="1"/>
</dbReference>
<evidence type="ECO:0000256" key="1">
    <source>
        <dbReference type="ARBA" id="ARBA00001964"/>
    </source>
</evidence>
<dbReference type="Pfam" id="PF00676">
    <property type="entry name" value="E1_dh"/>
    <property type="match status" value="1"/>
</dbReference>
<dbReference type="PANTHER" id="PTHR11516:SF60">
    <property type="entry name" value="PYRUVATE DEHYDROGENASE E1 COMPONENT SUBUNIT ALPHA"/>
    <property type="match status" value="1"/>
</dbReference>
<dbReference type="AlphaFoldDB" id="A0A4R1BN29"/>
<organism evidence="5 6">
    <name type="scientific">Rubrobacter taiwanensis</name>
    <dbReference type="NCBI Taxonomy" id="185139"/>
    <lineage>
        <taxon>Bacteria</taxon>
        <taxon>Bacillati</taxon>
        <taxon>Actinomycetota</taxon>
        <taxon>Rubrobacteria</taxon>
        <taxon>Rubrobacterales</taxon>
        <taxon>Rubrobacteraceae</taxon>
        <taxon>Rubrobacter</taxon>
    </lineage>
</organism>
<name>A0A4R1BN29_9ACTN</name>